<evidence type="ECO:0000256" key="1">
    <source>
        <dbReference type="SAM" id="Phobius"/>
    </source>
</evidence>
<proteinExistence type="predicted"/>
<evidence type="ECO:0000313" key="2">
    <source>
        <dbReference type="EMBL" id="AYV57239.1"/>
    </source>
</evidence>
<dbReference type="Proteomes" id="UP000276407">
    <property type="component" value="Chromosome 1"/>
</dbReference>
<keyword evidence="1" id="KW-1133">Transmembrane helix</keyword>
<dbReference type="Gene3D" id="3.90.550.10">
    <property type="entry name" value="Spore Coat Polysaccharide Biosynthesis Protein SpsA, Chain A"/>
    <property type="match status" value="1"/>
</dbReference>
<dbReference type="InterPro" id="IPR029044">
    <property type="entry name" value="Nucleotide-diphossugar_trans"/>
</dbReference>
<dbReference type="EMBL" id="CP033614">
    <property type="protein sequence ID" value="AYV57239.1"/>
    <property type="molecule type" value="Genomic_DNA"/>
</dbReference>
<keyword evidence="1" id="KW-0812">Transmembrane</keyword>
<keyword evidence="1" id="KW-0472">Membrane</keyword>
<feature type="transmembrane region" description="Helical" evidence="1">
    <location>
        <begin position="302"/>
        <end position="320"/>
    </location>
</feature>
<protein>
    <submittedName>
        <fullName evidence="2">Glycosyl transferase</fullName>
    </submittedName>
</protein>
<dbReference type="GO" id="GO:0016740">
    <property type="term" value="F:transferase activity"/>
    <property type="evidence" value="ECO:0007669"/>
    <property type="project" value="UniProtKB-KW"/>
</dbReference>
<name>A0AAD0UTL7_9LEPT</name>
<dbReference type="SUPFAM" id="SSF53448">
    <property type="entry name" value="Nucleotide-diphospho-sugar transferases"/>
    <property type="match status" value="1"/>
</dbReference>
<accession>A0AAD0UTL7</accession>
<evidence type="ECO:0000313" key="3">
    <source>
        <dbReference type="Proteomes" id="UP000276407"/>
    </source>
</evidence>
<dbReference type="RefSeq" id="WP_123180221.1">
    <property type="nucleotide sequence ID" value="NZ_CP033614.1"/>
</dbReference>
<dbReference type="KEGG" id="lkm:EFP84_18120"/>
<dbReference type="AlphaFoldDB" id="A0AAD0UTL7"/>
<organism evidence="2 3">
    <name type="scientific">Leptospira kmetyi</name>
    <dbReference type="NCBI Taxonomy" id="408139"/>
    <lineage>
        <taxon>Bacteria</taxon>
        <taxon>Pseudomonadati</taxon>
        <taxon>Spirochaetota</taxon>
        <taxon>Spirochaetia</taxon>
        <taxon>Leptospirales</taxon>
        <taxon>Leptospiraceae</taxon>
        <taxon>Leptospira</taxon>
    </lineage>
</organism>
<sequence>MKYLCTLFDYNYLPLGLALYESIRRNFGEFHLWILPMDSRTYDFFQINPFDNVTVLSLDEIESEEVLVAKRNRTWQEYCWTLSPILPSYILEKNKNIGHITYLDSDIYFYSDVKPIYDEIGNASVMIIPHRFPERLKYLEANGIYNVQMVYFNRDEIGMKCLYRWREQCLEWCYNRVEDGKLGDQKYLDEWPELYENVSVLKNEQSGVALWNVENYQLQFSNGTILINEKPLIFYHFHMFKLFSGFLYGTGITSYNLKFSNLKSIYIIYLEHIFAIVSRYNIQLKKLGIFEILTLIERRNLYSRLFVKQLFLYFILFPFVPVKQVYLKAKVSLKRILTKTFSKD</sequence>
<reference evidence="2 3" key="1">
    <citation type="submission" date="2018-11" db="EMBL/GenBank/DDBJ databases">
        <title>Complete genome sequence of Leptospira kmetyi isolate LS 001/16 from soil sample associated with a leptospirosis patient in Kelantan.</title>
        <authorList>
            <person name="Muhammad Yusoff F."/>
            <person name="Muhammad Yusoff S."/>
            <person name="Ahmad M.N."/>
            <person name="Yusof N.Y."/>
            <person name="Aziah I."/>
        </authorList>
    </citation>
    <scope>NUCLEOTIDE SEQUENCE [LARGE SCALE GENOMIC DNA]</scope>
    <source>
        <strain evidence="2 3">LS 001/16</strain>
    </source>
</reference>
<gene>
    <name evidence="2" type="ORF">EFP84_18120</name>
</gene>
<keyword evidence="2" id="KW-0808">Transferase</keyword>